<comment type="caution">
    <text evidence="1">The sequence shown here is derived from an EMBL/GenBank/DDBJ whole genome shotgun (WGS) entry which is preliminary data.</text>
</comment>
<protein>
    <recommendedName>
        <fullName evidence="3">CAP20</fullName>
    </recommendedName>
</protein>
<keyword evidence="2" id="KW-1185">Reference proteome</keyword>
<dbReference type="Proteomes" id="UP000094444">
    <property type="component" value="Unassembled WGS sequence"/>
</dbReference>
<dbReference type="InParanoid" id="A0A2P5IG83"/>
<evidence type="ECO:0000313" key="2">
    <source>
        <dbReference type="Proteomes" id="UP000094444"/>
    </source>
</evidence>
<dbReference type="OrthoDB" id="376826at2759"/>
<accession>A0A2P5IG83</accession>
<dbReference type="AlphaFoldDB" id="A0A2P5IG83"/>
<organism evidence="1 2">
    <name type="scientific">Diaporthe helianthi</name>
    <dbReference type="NCBI Taxonomy" id="158607"/>
    <lineage>
        <taxon>Eukaryota</taxon>
        <taxon>Fungi</taxon>
        <taxon>Dikarya</taxon>
        <taxon>Ascomycota</taxon>
        <taxon>Pezizomycotina</taxon>
        <taxon>Sordariomycetes</taxon>
        <taxon>Sordariomycetidae</taxon>
        <taxon>Diaporthales</taxon>
        <taxon>Diaporthaceae</taxon>
        <taxon>Diaporthe</taxon>
    </lineage>
</organism>
<evidence type="ECO:0000313" key="1">
    <source>
        <dbReference type="EMBL" id="POS81514.1"/>
    </source>
</evidence>
<reference evidence="1" key="1">
    <citation type="submission" date="2017-09" db="EMBL/GenBank/DDBJ databases">
        <title>Polyketide synthases of a Diaporthe helianthi virulent isolate.</title>
        <authorList>
            <person name="Baroncelli R."/>
        </authorList>
    </citation>
    <scope>NUCLEOTIDE SEQUENCE [LARGE SCALE GENOMIC DNA]</scope>
    <source>
        <strain evidence="1">7/96</strain>
    </source>
</reference>
<sequence>MSSPQVNGDVPHSSFLKVNSHLPAERPLHQLLLYHQSGNQFRKPHLFGYHIVHDGIETFKSNPYGAKSIQLGDSAYQTFAAPIVPYFNGPYQYVQPYVKKADDLGDKALTKVDERFPAVKKPTNELYTDAKGIVLFPYHKGLEGRDHVFSLYSNEYKKANGGNDSGFALISTSKAAITTALVLTSETVKFIGDFLSAKKDDAHNAVDNKVNNN</sequence>
<dbReference type="EMBL" id="MAVT02000003">
    <property type="protein sequence ID" value="POS81514.1"/>
    <property type="molecule type" value="Genomic_DNA"/>
</dbReference>
<gene>
    <name evidence="1" type="ORF">DHEL01_v200087</name>
</gene>
<proteinExistence type="predicted"/>
<evidence type="ECO:0008006" key="3">
    <source>
        <dbReference type="Google" id="ProtNLM"/>
    </source>
</evidence>
<dbReference type="STRING" id="158607.A0A2P5IG83"/>
<name>A0A2P5IG83_DIAHE</name>